<evidence type="ECO:0000313" key="5">
    <source>
        <dbReference type="EMBL" id="EIJ72160.1"/>
    </source>
</evidence>
<dbReference type="PATRIC" id="fig|1095749.3.peg.11"/>
<keyword evidence="1" id="KW-0805">Transcription regulation</keyword>
<evidence type="ECO:0000259" key="4">
    <source>
        <dbReference type="PROSITE" id="PS50943"/>
    </source>
</evidence>
<dbReference type="Gene3D" id="2.10.109.10">
    <property type="entry name" value="Umud Fragment, subunit A"/>
    <property type="match status" value="1"/>
</dbReference>
<dbReference type="PROSITE" id="PS50943">
    <property type="entry name" value="HTH_CROC1"/>
    <property type="match status" value="1"/>
</dbReference>
<dbReference type="Proteomes" id="UP000006457">
    <property type="component" value="Unassembled WGS sequence"/>
</dbReference>
<dbReference type="InterPro" id="IPR010982">
    <property type="entry name" value="Lambda_DNA-bd_dom_sf"/>
</dbReference>
<evidence type="ECO:0000313" key="6">
    <source>
        <dbReference type="Proteomes" id="UP000006457"/>
    </source>
</evidence>
<dbReference type="PANTHER" id="PTHR40661:SF3">
    <property type="entry name" value="FELS-1 PROPHAGE TRANSCRIPTIONAL REGULATOR"/>
    <property type="match status" value="1"/>
</dbReference>
<dbReference type="eggNOG" id="COG2932">
    <property type="taxonomic scope" value="Bacteria"/>
</dbReference>
<gene>
    <name evidence="5" type="ORF">HMPREF1052_2047</name>
</gene>
<dbReference type="SMART" id="SM00530">
    <property type="entry name" value="HTH_XRE"/>
    <property type="match status" value="1"/>
</dbReference>
<dbReference type="Pfam" id="PF00717">
    <property type="entry name" value="Peptidase_S24"/>
    <property type="match status" value="1"/>
</dbReference>
<dbReference type="eggNOG" id="COG1396">
    <property type="taxonomic scope" value="Bacteria"/>
</dbReference>
<name>I3DKB7_9PAST</name>
<comment type="caution">
    <text evidence="5">The sequence shown here is derived from an EMBL/GenBank/DDBJ whole genome shotgun (WGS) entry which is preliminary data.</text>
</comment>
<evidence type="ECO:0000256" key="3">
    <source>
        <dbReference type="ARBA" id="ARBA00023163"/>
    </source>
</evidence>
<dbReference type="EMBL" id="AJSX01000003">
    <property type="protein sequence ID" value="EIJ72160.1"/>
    <property type="molecule type" value="Genomic_DNA"/>
</dbReference>
<dbReference type="InterPro" id="IPR036286">
    <property type="entry name" value="LexA/Signal_pep-like_sf"/>
</dbReference>
<dbReference type="InterPro" id="IPR015927">
    <property type="entry name" value="Peptidase_S24_S26A/B/C"/>
</dbReference>
<keyword evidence="6" id="KW-1185">Reference proteome</keyword>
<organism evidence="5 6">
    <name type="scientific">Pasteurella bettyae CCUG 2042</name>
    <dbReference type="NCBI Taxonomy" id="1095749"/>
    <lineage>
        <taxon>Bacteria</taxon>
        <taxon>Pseudomonadati</taxon>
        <taxon>Pseudomonadota</taxon>
        <taxon>Gammaproteobacteria</taxon>
        <taxon>Pasteurellales</taxon>
        <taxon>Pasteurellaceae</taxon>
        <taxon>Pasteurella</taxon>
    </lineage>
</organism>
<proteinExistence type="predicted"/>
<evidence type="ECO:0000256" key="2">
    <source>
        <dbReference type="ARBA" id="ARBA00023125"/>
    </source>
</evidence>
<dbReference type="GO" id="GO:0003677">
    <property type="term" value="F:DNA binding"/>
    <property type="evidence" value="ECO:0007669"/>
    <property type="project" value="UniProtKB-KW"/>
</dbReference>
<dbReference type="PANTHER" id="PTHR40661">
    <property type="match status" value="1"/>
</dbReference>
<dbReference type="InterPro" id="IPR001387">
    <property type="entry name" value="Cro/C1-type_HTH"/>
</dbReference>
<dbReference type="SUPFAM" id="SSF51306">
    <property type="entry name" value="LexA/Signal peptidase"/>
    <property type="match status" value="1"/>
</dbReference>
<dbReference type="SUPFAM" id="SSF47413">
    <property type="entry name" value="lambda repressor-like DNA-binding domains"/>
    <property type="match status" value="1"/>
</dbReference>
<dbReference type="CDD" id="cd06529">
    <property type="entry name" value="S24_LexA-like"/>
    <property type="match status" value="1"/>
</dbReference>
<dbReference type="InterPro" id="IPR039418">
    <property type="entry name" value="LexA-like"/>
</dbReference>
<keyword evidence="3" id="KW-0804">Transcription</keyword>
<dbReference type="AlphaFoldDB" id="I3DKB7"/>
<evidence type="ECO:0000256" key="1">
    <source>
        <dbReference type="ARBA" id="ARBA00023015"/>
    </source>
</evidence>
<dbReference type="CDD" id="cd00093">
    <property type="entry name" value="HTH_XRE"/>
    <property type="match status" value="1"/>
</dbReference>
<protein>
    <submittedName>
        <fullName evidence="5">Bacteriophage CI repressor protein</fullName>
    </submittedName>
</protein>
<reference evidence="5 6" key="1">
    <citation type="submission" date="2012-03" db="EMBL/GenBank/DDBJ databases">
        <authorList>
            <person name="Harkins D.M."/>
            <person name="Madupu R."/>
            <person name="Durkin A.S."/>
            <person name="Torralba M."/>
            <person name="Methe B."/>
            <person name="Sutton G.G."/>
            <person name="Nelson K.E."/>
        </authorList>
    </citation>
    <scope>NUCLEOTIDE SEQUENCE [LARGE SCALE GENOMIC DNA]</scope>
    <source>
        <strain evidence="5 6">CCUG 2042</strain>
    </source>
</reference>
<keyword evidence="2" id="KW-0238">DNA-binding</keyword>
<accession>I3DKB7</accession>
<sequence length="229" mass="25395">MNTLAERLKFLLNEKGLTQEEFANLIGITQPSVFKILNGQTKNPTKIYEIATALGVNIDWLKTGKGEPNLSQEVSAMTSEPDNDHAHRIDVLDVDAAASTDGILNVDYPEIIQSIWFSDVGVGQILGRKSTQGVHIIRVPTDSMMPTISPRDLVFIDTNINQFISDGVYVFKLNGHTFIKRLQRLPDGSLRASSDNKQYEPFAISAELFDTAEIIGKFVSVVSFNPRDL</sequence>
<dbReference type="Gene3D" id="1.10.260.40">
    <property type="entry name" value="lambda repressor-like DNA-binding domains"/>
    <property type="match status" value="1"/>
</dbReference>
<dbReference type="RefSeq" id="WP_005758331.1">
    <property type="nucleotide sequence ID" value="NZ_AJSX01000003.1"/>
</dbReference>
<dbReference type="Pfam" id="PF01381">
    <property type="entry name" value="HTH_3"/>
    <property type="match status" value="1"/>
</dbReference>
<feature type="domain" description="HTH cro/C1-type" evidence="4">
    <location>
        <begin position="8"/>
        <end position="61"/>
    </location>
</feature>
<dbReference type="OrthoDB" id="9791537at2"/>